<dbReference type="GO" id="GO:0005524">
    <property type="term" value="F:ATP binding"/>
    <property type="evidence" value="ECO:0007669"/>
    <property type="project" value="UniProtKB-KW"/>
</dbReference>
<dbReference type="PROSITE" id="PS01036">
    <property type="entry name" value="HSP70_3"/>
    <property type="match status" value="1"/>
</dbReference>
<name>A0A517M6A5_9BACT</name>
<dbReference type="InterPro" id="IPR029047">
    <property type="entry name" value="HSP70_peptide-bd_sf"/>
</dbReference>
<evidence type="ECO:0000256" key="5">
    <source>
        <dbReference type="RuleBase" id="RU003322"/>
    </source>
</evidence>
<dbReference type="AlphaFoldDB" id="A0A517M6A5"/>
<dbReference type="Gene3D" id="3.30.420.40">
    <property type="match status" value="2"/>
</dbReference>
<dbReference type="Pfam" id="PF00012">
    <property type="entry name" value="HSP70"/>
    <property type="match status" value="1"/>
</dbReference>
<dbReference type="KEGG" id="ruv:EC9_46010"/>
<dbReference type="PROSITE" id="PS00329">
    <property type="entry name" value="HSP70_2"/>
    <property type="match status" value="1"/>
</dbReference>
<dbReference type="CDD" id="cd24029">
    <property type="entry name" value="ASKHA_NBD_HSP70_DnaK_HscA_HscC"/>
    <property type="match status" value="1"/>
</dbReference>
<accession>A0A517M6A5</accession>
<evidence type="ECO:0000256" key="1">
    <source>
        <dbReference type="ARBA" id="ARBA00007381"/>
    </source>
</evidence>
<organism evidence="7 8">
    <name type="scientific">Rosistilla ulvae</name>
    <dbReference type="NCBI Taxonomy" id="1930277"/>
    <lineage>
        <taxon>Bacteria</taxon>
        <taxon>Pseudomonadati</taxon>
        <taxon>Planctomycetota</taxon>
        <taxon>Planctomycetia</taxon>
        <taxon>Pirellulales</taxon>
        <taxon>Pirellulaceae</taxon>
        <taxon>Rosistilla</taxon>
    </lineage>
</organism>
<protein>
    <submittedName>
        <fullName evidence="7">Chaperone protein DnaK</fullName>
    </submittedName>
</protein>
<keyword evidence="8" id="KW-1185">Reference proteome</keyword>
<evidence type="ECO:0000313" key="7">
    <source>
        <dbReference type="EMBL" id="QDS90393.1"/>
    </source>
</evidence>
<feature type="compositionally biased region" description="Acidic residues" evidence="6">
    <location>
        <begin position="532"/>
        <end position="541"/>
    </location>
</feature>
<feature type="compositionally biased region" description="Polar residues" evidence="6">
    <location>
        <begin position="514"/>
        <end position="524"/>
    </location>
</feature>
<dbReference type="Gene3D" id="3.90.640.10">
    <property type="entry name" value="Actin, Chain A, domain 4"/>
    <property type="match status" value="1"/>
</dbReference>
<dbReference type="InterPro" id="IPR043129">
    <property type="entry name" value="ATPase_NBD"/>
</dbReference>
<evidence type="ECO:0000256" key="6">
    <source>
        <dbReference type="SAM" id="MobiDB-lite"/>
    </source>
</evidence>
<keyword evidence="2 5" id="KW-0547">Nucleotide-binding</keyword>
<sequence length="600" mass="65138">MTTPKHLAVGIDLGTTFSSLAYLDSDGRPQTVPNAEGDLTTPSAVFFDRSRPVVGCEAIEAGTIEPERLALFAKRDVGEQAYEKQIRGESLPPEVVQALVLKKLIDDAQPRLGQITKAVVTVPAFFNEPCRKATQDAGRLIGLEILDIINEPTAAAIAYGVQSGFLASDGTSEHRRRVLVYDLGGGTFDVTVMEIDGMQYRALATAGDVYLGGIDWDARIVDYACEQFMLQHDCDPRDDPALAQELTKKATLAKHALCQRDEFPIVFTHEGHRFKLPLSREKFEFLTSDLVDRTILTMQMAVRDARLSMGELSRIILVGGSTRMPMIQAAVEAATGQQVDRTLSPDEAIGQGAALYAGLLLRSGGSKIAGMSVSNVNSHDLGVLAIENATGRPRRQIMIPRNNALPAKRTVRFRTHQPDQSSVKIQVVEGGDDSGNDATQIGNCVIDELPDSLPQGTSVDVQFRYSGDGRLRVTATMPDIDRQVRLTLNRDAGLTPDTFDYWRQRIADGMPDSSVDSLSPSQKSEPSRGLDSPEDSSDDQATEFALRTDAKHVGKKHKVAPPQEAAIVAQEAVNSTPESASPAPPMPDFSSLKSMAKKKK</sequence>
<dbReference type="PRINTS" id="PR00301">
    <property type="entry name" value="HEATSHOCK70"/>
</dbReference>
<dbReference type="SUPFAM" id="SSF53067">
    <property type="entry name" value="Actin-like ATPase domain"/>
    <property type="match status" value="2"/>
</dbReference>
<dbReference type="FunFam" id="3.90.640.10:FF:000003">
    <property type="entry name" value="Molecular chaperone DnaK"/>
    <property type="match status" value="1"/>
</dbReference>
<dbReference type="InterPro" id="IPR013126">
    <property type="entry name" value="Hsp_70_fam"/>
</dbReference>
<dbReference type="EMBL" id="CP036261">
    <property type="protein sequence ID" value="QDS90393.1"/>
    <property type="molecule type" value="Genomic_DNA"/>
</dbReference>
<evidence type="ECO:0000256" key="4">
    <source>
        <dbReference type="ARBA" id="ARBA00023186"/>
    </source>
</evidence>
<reference evidence="7 8" key="1">
    <citation type="submission" date="2019-02" db="EMBL/GenBank/DDBJ databases">
        <title>Deep-cultivation of Planctomycetes and their phenomic and genomic characterization uncovers novel biology.</title>
        <authorList>
            <person name="Wiegand S."/>
            <person name="Jogler M."/>
            <person name="Boedeker C."/>
            <person name="Pinto D."/>
            <person name="Vollmers J."/>
            <person name="Rivas-Marin E."/>
            <person name="Kohn T."/>
            <person name="Peeters S.H."/>
            <person name="Heuer A."/>
            <person name="Rast P."/>
            <person name="Oberbeckmann S."/>
            <person name="Bunk B."/>
            <person name="Jeske O."/>
            <person name="Meyerdierks A."/>
            <person name="Storesund J.E."/>
            <person name="Kallscheuer N."/>
            <person name="Luecker S."/>
            <person name="Lage O.M."/>
            <person name="Pohl T."/>
            <person name="Merkel B.J."/>
            <person name="Hornburger P."/>
            <person name="Mueller R.-W."/>
            <person name="Bruemmer F."/>
            <person name="Labrenz M."/>
            <person name="Spormann A.M."/>
            <person name="Op den Camp H."/>
            <person name="Overmann J."/>
            <person name="Amann R."/>
            <person name="Jetten M.S.M."/>
            <person name="Mascher T."/>
            <person name="Medema M.H."/>
            <person name="Devos D.P."/>
            <person name="Kaster A.-K."/>
            <person name="Ovreas L."/>
            <person name="Rohde M."/>
            <person name="Galperin M.Y."/>
            <person name="Jogler C."/>
        </authorList>
    </citation>
    <scope>NUCLEOTIDE SEQUENCE [LARGE SCALE GENOMIC DNA]</scope>
    <source>
        <strain evidence="7 8">EC9</strain>
    </source>
</reference>
<dbReference type="InterPro" id="IPR018181">
    <property type="entry name" value="Heat_shock_70_CS"/>
</dbReference>
<dbReference type="PANTHER" id="PTHR19375">
    <property type="entry name" value="HEAT SHOCK PROTEIN 70KDA"/>
    <property type="match status" value="1"/>
</dbReference>
<dbReference type="PROSITE" id="PS00297">
    <property type="entry name" value="HSP70_1"/>
    <property type="match status" value="1"/>
</dbReference>
<evidence type="ECO:0000256" key="3">
    <source>
        <dbReference type="ARBA" id="ARBA00022840"/>
    </source>
</evidence>
<evidence type="ECO:0000313" key="8">
    <source>
        <dbReference type="Proteomes" id="UP000319557"/>
    </source>
</evidence>
<feature type="region of interest" description="Disordered" evidence="6">
    <location>
        <begin position="510"/>
        <end position="600"/>
    </location>
</feature>
<dbReference type="FunFam" id="3.30.420.40:FF:000545">
    <property type="entry name" value="Endoplasmic reticulum chaperone BiP"/>
    <property type="match status" value="1"/>
</dbReference>
<keyword evidence="4" id="KW-0143">Chaperone</keyword>
<proteinExistence type="inferred from homology"/>
<gene>
    <name evidence="7" type="primary">dnaK_3</name>
    <name evidence="7" type="ORF">EC9_46010</name>
</gene>
<dbReference type="SUPFAM" id="SSF100920">
    <property type="entry name" value="Heat shock protein 70kD (HSP70), peptide-binding domain"/>
    <property type="match status" value="1"/>
</dbReference>
<dbReference type="Gene3D" id="2.60.34.10">
    <property type="entry name" value="Substrate Binding Domain Of DNAk, Chain A, domain 1"/>
    <property type="match status" value="1"/>
</dbReference>
<dbReference type="Proteomes" id="UP000319557">
    <property type="component" value="Chromosome"/>
</dbReference>
<dbReference type="GO" id="GO:0140662">
    <property type="term" value="F:ATP-dependent protein folding chaperone"/>
    <property type="evidence" value="ECO:0007669"/>
    <property type="project" value="InterPro"/>
</dbReference>
<dbReference type="OrthoDB" id="9766019at2"/>
<keyword evidence="3 5" id="KW-0067">ATP-binding</keyword>
<dbReference type="RefSeq" id="WP_145348216.1">
    <property type="nucleotide sequence ID" value="NZ_CP036261.1"/>
</dbReference>
<evidence type="ECO:0000256" key="2">
    <source>
        <dbReference type="ARBA" id="ARBA00022741"/>
    </source>
</evidence>
<comment type="similarity">
    <text evidence="1 5">Belongs to the heat shock protein 70 family.</text>
</comment>